<dbReference type="Pfam" id="PF07980">
    <property type="entry name" value="SusD_RagB"/>
    <property type="match status" value="1"/>
</dbReference>
<gene>
    <name evidence="8" type="ORF">MM213_02335</name>
</gene>
<feature type="domain" description="RagB/SusD" evidence="6">
    <location>
        <begin position="335"/>
        <end position="515"/>
    </location>
</feature>
<dbReference type="InterPro" id="IPR011990">
    <property type="entry name" value="TPR-like_helical_dom_sf"/>
</dbReference>
<dbReference type="SUPFAM" id="SSF48452">
    <property type="entry name" value="TPR-like"/>
    <property type="match status" value="1"/>
</dbReference>
<evidence type="ECO:0000259" key="7">
    <source>
        <dbReference type="Pfam" id="PF14322"/>
    </source>
</evidence>
<keyword evidence="9" id="KW-1185">Reference proteome</keyword>
<sequence length="529" mass="60622">MKLYKSIIILILAILVLPSCADFLDERNETRITVNEIYTTNEGISNASVGLYYLHRRILRFGGNNDSEMFAGLIRGTDIEVSRIGPLGSPAFGFYRPEELNRYRYLQTYWNLYYEIIGKANEIVFYGEQLEDRNFAADRAIGEASYFRALSLLFLYERFNNIYLNIVPTTPENFNDERVYTAASKEEVFAQIYQDLDKAIELLPVDDMGQPGRITRGAARHVKMLSAMWMNNWQEAILQGEAIAESGQYNLVPLNQLFSSVKYINHPEAIATWQYFEDLGGSDFQGQFGYAGHRAKALFVPEYHRVNNGQRVAVNGGHGRAWLFPNPYLLSLYNQDTDQRYFEFYRHAYVFTNETAAASRGLQVGDTIPPTGNIQADFQNIHVGLRKFEDVESFTVNDSKGFGDVMQYRYAQTCISLAEAYLMSGNQAKALEWYNKTWERAGNEPRTEALSMSDILDEHARELALEGHRWAFLKRTGTMVDQIRNYAGEEGYNIEARTNFQPFNVNWPIPQGQLDIFGTSFPQNDGFPR</sequence>
<evidence type="ECO:0000256" key="2">
    <source>
        <dbReference type="ARBA" id="ARBA00006275"/>
    </source>
</evidence>
<keyword evidence="3" id="KW-0732">Signal</keyword>
<keyword evidence="5" id="KW-0998">Cell outer membrane</keyword>
<keyword evidence="4" id="KW-0472">Membrane</keyword>
<comment type="caution">
    <text evidence="8">The sequence shown here is derived from an EMBL/GenBank/DDBJ whole genome shotgun (WGS) entry which is preliminary data.</text>
</comment>
<reference evidence="8" key="1">
    <citation type="submission" date="2022-03" db="EMBL/GenBank/DDBJ databases">
        <title>De novo assembled genomes of Belliella spp. (Cyclobacteriaceae) strains.</title>
        <authorList>
            <person name="Szabo A."/>
            <person name="Korponai K."/>
            <person name="Felfoldi T."/>
        </authorList>
    </citation>
    <scope>NUCLEOTIDE SEQUENCE</scope>
    <source>
        <strain evidence="8">DSM 111903</strain>
    </source>
</reference>
<proteinExistence type="inferred from homology"/>
<dbReference type="Proteomes" id="UP001165430">
    <property type="component" value="Unassembled WGS sequence"/>
</dbReference>
<dbReference type="RefSeq" id="WP_241409828.1">
    <property type="nucleotide sequence ID" value="NZ_JAKZGO010000002.1"/>
</dbReference>
<dbReference type="InterPro" id="IPR033985">
    <property type="entry name" value="SusD-like_N"/>
</dbReference>
<dbReference type="Pfam" id="PF14322">
    <property type="entry name" value="SusD-like_3"/>
    <property type="match status" value="1"/>
</dbReference>
<evidence type="ECO:0000256" key="5">
    <source>
        <dbReference type="ARBA" id="ARBA00023237"/>
    </source>
</evidence>
<dbReference type="InterPro" id="IPR012944">
    <property type="entry name" value="SusD_RagB_dom"/>
</dbReference>
<dbReference type="EMBL" id="JAKZGO010000002">
    <property type="protein sequence ID" value="MCH7412308.1"/>
    <property type="molecule type" value="Genomic_DNA"/>
</dbReference>
<evidence type="ECO:0000256" key="4">
    <source>
        <dbReference type="ARBA" id="ARBA00023136"/>
    </source>
</evidence>
<comment type="subcellular location">
    <subcellularLocation>
        <location evidence="1">Cell outer membrane</location>
    </subcellularLocation>
</comment>
<evidence type="ECO:0000256" key="1">
    <source>
        <dbReference type="ARBA" id="ARBA00004442"/>
    </source>
</evidence>
<organism evidence="8 9">
    <name type="scientific">Belliella alkalica</name>
    <dbReference type="NCBI Taxonomy" id="1730871"/>
    <lineage>
        <taxon>Bacteria</taxon>
        <taxon>Pseudomonadati</taxon>
        <taxon>Bacteroidota</taxon>
        <taxon>Cytophagia</taxon>
        <taxon>Cytophagales</taxon>
        <taxon>Cyclobacteriaceae</taxon>
        <taxon>Belliella</taxon>
    </lineage>
</organism>
<accession>A0ABS9V7A8</accession>
<evidence type="ECO:0000259" key="6">
    <source>
        <dbReference type="Pfam" id="PF07980"/>
    </source>
</evidence>
<evidence type="ECO:0000256" key="3">
    <source>
        <dbReference type="ARBA" id="ARBA00022729"/>
    </source>
</evidence>
<evidence type="ECO:0000313" key="8">
    <source>
        <dbReference type="EMBL" id="MCH7412308.1"/>
    </source>
</evidence>
<name>A0ABS9V7A8_9BACT</name>
<feature type="domain" description="SusD-like N-terminal" evidence="7">
    <location>
        <begin position="104"/>
        <end position="207"/>
    </location>
</feature>
<dbReference type="Gene3D" id="1.25.40.390">
    <property type="match status" value="1"/>
</dbReference>
<comment type="similarity">
    <text evidence="2">Belongs to the SusD family.</text>
</comment>
<evidence type="ECO:0000313" key="9">
    <source>
        <dbReference type="Proteomes" id="UP001165430"/>
    </source>
</evidence>
<protein>
    <submittedName>
        <fullName evidence="8">RagB/SusD family nutrient uptake outer membrane protein</fullName>
    </submittedName>
</protein>